<feature type="signal peptide" evidence="1">
    <location>
        <begin position="1"/>
        <end position="27"/>
    </location>
</feature>
<dbReference type="PROSITE" id="PS51257">
    <property type="entry name" value="PROKAR_LIPOPROTEIN"/>
    <property type="match status" value="1"/>
</dbReference>
<feature type="domain" description="GerMN" evidence="2">
    <location>
        <begin position="64"/>
        <end position="149"/>
    </location>
</feature>
<dbReference type="EMBL" id="CYZN01000003">
    <property type="protein sequence ID" value="CUN60316.1"/>
    <property type="molecule type" value="Genomic_DNA"/>
</dbReference>
<dbReference type="SMART" id="SM00909">
    <property type="entry name" value="Germane"/>
    <property type="match status" value="2"/>
</dbReference>
<feature type="chain" id="PRO_5008016050" evidence="1">
    <location>
        <begin position="28"/>
        <end position="313"/>
    </location>
</feature>
<sequence length="313" mass="35514">MKKKLSIIITALILSILMAGCSVEVHEDPGKQDAKYYLYDISPDETQLQKESYSPEETTADYMLKDMMQRMNSQQTDSQNRISLLPEGVQMNYSIEEDVLVVNFNSQYSSMSRARELLVRAGVVKTFLQVPGINSVRFTIENEDLTDSRGQAVGNMTADTFAEFTGTEPDAYCSNTFTLYFTDKSGQKLVKEQRTVRYKRSIPKERIVLEQLMKGPLEKGHYPTIPENAEVLDVTIADRICYVAFDGVFSSYALDVSEKIPVYSVVNSLLDALDADKVQITVGGKDRLDTFGEKMELYHFYEKNDKLVVKEKE</sequence>
<dbReference type="InterPro" id="IPR019606">
    <property type="entry name" value="GerMN"/>
</dbReference>
<protein>
    <submittedName>
        <fullName evidence="3">Spore germination protein</fullName>
    </submittedName>
</protein>
<accession>A0A173YAY9</accession>
<evidence type="ECO:0000256" key="1">
    <source>
        <dbReference type="SAM" id="SignalP"/>
    </source>
</evidence>
<reference evidence="3 4" key="1">
    <citation type="submission" date="2015-09" db="EMBL/GenBank/DDBJ databases">
        <authorList>
            <consortium name="Pathogen Informatics"/>
        </authorList>
    </citation>
    <scope>NUCLEOTIDE SEQUENCE [LARGE SCALE GENOMIC DNA]</scope>
    <source>
        <strain evidence="3 4">2789STDY5834863</strain>
    </source>
</reference>
<evidence type="ECO:0000313" key="3">
    <source>
        <dbReference type="EMBL" id="CUN60316.1"/>
    </source>
</evidence>
<dbReference type="Proteomes" id="UP000095431">
    <property type="component" value="Unassembled WGS sequence"/>
</dbReference>
<organism evidence="3 4">
    <name type="scientific">Blautia wexlerae</name>
    <dbReference type="NCBI Taxonomy" id="418240"/>
    <lineage>
        <taxon>Bacteria</taxon>
        <taxon>Bacillati</taxon>
        <taxon>Bacillota</taxon>
        <taxon>Clostridia</taxon>
        <taxon>Lachnospirales</taxon>
        <taxon>Lachnospiraceae</taxon>
        <taxon>Blautia</taxon>
    </lineage>
</organism>
<dbReference type="RefSeq" id="WP_055199715.1">
    <property type="nucleotide sequence ID" value="NZ_BTHH01000002.1"/>
</dbReference>
<dbReference type="Pfam" id="PF10646">
    <property type="entry name" value="Germane"/>
    <property type="match status" value="2"/>
</dbReference>
<dbReference type="AlphaFoldDB" id="A0A173YAY9"/>
<proteinExistence type="predicted"/>
<keyword evidence="1" id="KW-0732">Signal</keyword>
<name>A0A173YAY9_9FIRM</name>
<gene>
    <name evidence="3" type="ORF">ERS852478_00591</name>
</gene>
<evidence type="ECO:0000259" key="2">
    <source>
        <dbReference type="SMART" id="SM00909"/>
    </source>
</evidence>
<feature type="domain" description="GerMN" evidence="2">
    <location>
        <begin position="205"/>
        <end position="291"/>
    </location>
</feature>
<dbReference type="eggNOG" id="COG5401">
    <property type="taxonomic scope" value="Bacteria"/>
</dbReference>
<evidence type="ECO:0000313" key="4">
    <source>
        <dbReference type="Proteomes" id="UP000095431"/>
    </source>
</evidence>